<feature type="transmembrane region" description="Helical" evidence="1">
    <location>
        <begin position="22"/>
        <end position="43"/>
    </location>
</feature>
<evidence type="ECO:0000256" key="1">
    <source>
        <dbReference type="SAM" id="Phobius"/>
    </source>
</evidence>
<reference evidence="2 3" key="1">
    <citation type="submission" date="2018-06" db="EMBL/GenBank/DDBJ databases">
        <title>Comparative genomics reveals the genomic features of Rhizophagus irregularis, R. cerebriforme, R. diaphanum and Gigaspora rosea, and their symbiotic lifestyle signature.</title>
        <authorList>
            <person name="Morin E."/>
            <person name="San Clemente H."/>
            <person name="Chen E.C.H."/>
            <person name="De La Providencia I."/>
            <person name="Hainaut M."/>
            <person name="Kuo A."/>
            <person name="Kohler A."/>
            <person name="Murat C."/>
            <person name="Tang N."/>
            <person name="Roy S."/>
            <person name="Loubradou J."/>
            <person name="Henrissat B."/>
            <person name="Grigoriev I.V."/>
            <person name="Corradi N."/>
            <person name="Roux C."/>
            <person name="Martin F.M."/>
        </authorList>
    </citation>
    <scope>NUCLEOTIDE SEQUENCE [LARGE SCALE GENOMIC DNA]</scope>
    <source>
        <strain evidence="2 3">DAOM 194757</strain>
    </source>
</reference>
<name>A0A397U5E2_9GLOM</name>
<keyword evidence="1" id="KW-0812">Transmembrane</keyword>
<protein>
    <submittedName>
        <fullName evidence="2">Uncharacterized protein</fullName>
    </submittedName>
</protein>
<evidence type="ECO:0000313" key="2">
    <source>
        <dbReference type="EMBL" id="RIB03959.1"/>
    </source>
</evidence>
<dbReference type="EMBL" id="QKWP01002285">
    <property type="protein sequence ID" value="RIB03959.1"/>
    <property type="molecule type" value="Genomic_DNA"/>
</dbReference>
<organism evidence="2 3">
    <name type="scientific">Gigaspora rosea</name>
    <dbReference type="NCBI Taxonomy" id="44941"/>
    <lineage>
        <taxon>Eukaryota</taxon>
        <taxon>Fungi</taxon>
        <taxon>Fungi incertae sedis</taxon>
        <taxon>Mucoromycota</taxon>
        <taxon>Glomeromycotina</taxon>
        <taxon>Glomeromycetes</taxon>
        <taxon>Diversisporales</taxon>
        <taxon>Gigasporaceae</taxon>
        <taxon>Gigaspora</taxon>
    </lineage>
</organism>
<proteinExistence type="predicted"/>
<keyword evidence="1" id="KW-1133">Transmembrane helix</keyword>
<evidence type="ECO:0000313" key="3">
    <source>
        <dbReference type="Proteomes" id="UP000266673"/>
    </source>
</evidence>
<gene>
    <name evidence="2" type="ORF">C2G38_2121804</name>
</gene>
<sequence length="53" mass="6628">MIYFFFMIYISLDKINIKVCEILHSIIFWKYLYTFIGLVHLLFHNTCQWHLRT</sequence>
<keyword evidence="1" id="KW-0472">Membrane</keyword>
<dbReference type="AlphaFoldDB" id="A0A397U5E2"/>
<comment type="caution">
    <text evidence="2">The sequence shown here is derived from an EMBL/GenBank/DDBJ whole genome shotgun (WGS) entry which is preliminary data.</text>
</comment>
<dbReference type="Proteomes" id="UP000266673">
    <property type="component" value="Unassembled WGS sequence"/>
</dbReference>
<accession>A0A397U5E2</accession>
<keyword evidence="3" id="KW-1185">Reference proteome</keyword>